<dbReference type="EMBL" id="MPUH01000406">
    <property type="protein sequence ID" value="OMJ80836.1"/>
    <property type="molecule type" value="Genomic_DNA"/>
</dbReference>
<accession>A0A1R2BVS7</accession>
<protein>
    <submittedName>
        <fullName evidence="1">Uncharacterized protein</fullName>
    </submittedName>
</protein>
<keyword evidence="2" id="KW-1185">Reference proteome</keyword>
<gene>
    <name evidence="1" type="ORF">SteCoe_18839</name>
</gene>
<evidence type="ECO:0000313" key="2">
    <source>
        <dbReference type="Proteomes" id="UP000187209"/>
    </source>
</evidence>
<organism evidence="1 2">
    <name type="scientific">Stentor coeruleus</name>
    <dbReference type="NCBI Taxonomy" id="5963"/>
    <lineage>
        <taxon>Eukaryota</taxon>
        <taxon>Sar</taxon>
        <taxon>Alveolata</taxon>
        <taxon>Ciliophora</taxon>
        <taxon>Postciliodesmatophora</taxon>
        <taxon>Heterotrichea</taxon>
        <taxon>Heterotrichida</taxon>
        <taxon>Stentoridae</taxon>
        <taxon>Stentor</taxon>
    </lineage>
</organism>
<comment type="caution">
    <text evidence="1">The sequence shown here is derived from an EMBL/GenBank/DDBJ whole genome shotgun (WGS) entry which is preliminary data.</text>
</comment>
<reference evidence="1 2" key="1">
    <citation type="submission" date="2016-11" db="EMBL/GenBank/DDBJ databases">
        <title>The macronuclear genome of Stentor coeruleus: a giant cell with tiny introns.</title>
        <authorList>
            <person name="Slabodnick M."/>
            <person name="Ruby J.G."/>
            <person name="Reiff S.B."/>
            <person name="Swart E.C."/>
            <person name="Gosai S."/>
            <person name="Prabakaran S."/>
            <person name="Witkowska E."/>
            <person name="Larue G.E."/>
            <person name="Fisher S."/>
            <person name="Freeman R.M."/>
            <person name="Gunawardena J."/>
            <person name="Chu W."/>
            <person name="Stover N.A."/>
            <person name="Gregory B.D."/>
            <person name="Nowacki M."/>
            <person name="Derisi J."/>
            <person name="Roy S.W."/>
            <person name="Marshall W.F."/>
            <person name="Sood P."/>
        </authorList>
    </citation>
    <scope>NUCLEOTIDE SEQUENCE [LARGE SCALE GENOMIC DNA]</scope>
    <source>
        <strain evidence="1">WM001</strain>
    </source>
</reference>
<dbReference type="AlphaFoldDB" id="A0A1R2BVS7"/>
<proteinExistence type="predicted"/>
<sequence>MYECLATQILYSDGQSVPLSELKNKIKYPVIVYLNGESFLEAKIMQEDTTIKLNLDTFRVKQGKEDTMFISMNSDMHIAHNIISAFVFFKDTNENPTVEAIKHLLAEEVTVFIKDGKFRAEINSPPIFQDGKKTEKCESLLIQQEIKVHKDYYDTEDINLKSFTYNAKKDIHNLKKATEEIKNKADDEYFLTSKFENQSSITYNYRKNSYKTQDPSYIKHQKNIIVVYATRYIFTNFLGSSSSWFFKRNQGPSNDKWTIFIGLCEATFRFPQSNLRKILKYKLVQALKSFGQESYEASCEWLVAFGDKRDEGISLEDLHSYLNQSLEFFKYYANYLIGEINFEALAEEYRVCFNIYKGEASDPENQFYQPYTYECFYPVISLYHNDEYYLIYSDLVMKYDGFNLMTLRLDAQSDIIPDWPLIYVREVIPDSIKLLKCMVELQEYASCSGNYDKNNLKKTSIEFMEVLENLAYSLTPENLNVNNDYENYATLLNKIKSMKFEDLLAKPKCKCGENCEGELKCCKCGDLCNRCAICIEKTEYCLYCDTKTTIKRCSYMIECLRCKQIFDNTNMIGFYCRCVLCRNCIKAIFSLGKCLCERDFDNNDEFYVNEFLLS</sequence>
<evidence type="ECO:0000313" key="1">
    <source>
        <dbReference type="EMBL" id="OMJ80836.1"/>
    </source>
</evidence>
<name>A0A1R2BVS7_9CILI</name>
<dbReference type="Proteomes" id="UP000187209">
    <property type="component" value="Unassembled WGS sequence"/>
</dbReference>